<dbReference type="InterPro" id="IPR037923">
    <property type="entry name" value="HTH-like"/>
</dbReference>
<reference evidence="5 6" key="1">
    <citation type="submission" date="2023-05" db="EMBL/GenBank/DDBJ databases">
        <title>Gordonibacter KGMB12511T sp. nov., isolated from faeces of healthy Korean.</title>
        <authorList>
            <person name="Kim H.S."/>
            <person name="Kim J.-S."/>
            <person name="Suh M.K."/>
            <person name="Eom M.K."/>
            <person name="Do H.E."/>
            <person name="Lee J.-S."/>
        </authorList>
    </citation>
    <scope>NUCLEOTIDE SEQUENCE [LARGE SCALE GENOMIC DNA]</scope>
    <source>
        <strain evidence="5 6">KGMB12511</strain>
    </source>
</reference>
<evidence type="ECO:0000313" key="6">
    <source>
        <dbReference type="Proteomes" id="UP001232750"/>
    </source>
</evidence>
<evidence type="ECO:0000259" key="4">
    <source>
        <dbReference type="PROSITE" id="PS01124"/>
    </source>
</evidence>
<keyword evidence="6" id="KW-1185">Reference proteome</keyword>
<name>A0ABT7DMH8_9ACTN</name>
<dbReference type="Gene3D" id="2.60.120.10">
    <property type="entry name" value="Jelly Rolls"/>
    <property type="match status" value="1"/>
</dbReference>
<dbReference type="InterPro" id="IPR014710">
    <property type="entry name" value="RmlC-like_jellyroll"/>
</dbReference>
<dbReference type="PANTHER" id="PTHR46796:SF2">
    <property type="entry name" value="TRANSCRIPTIONAL REGULATORY PROTEIN"/>
    <property type="match status" value="1"/>
</dbReference>
<keyword evidence="1" id="KW-0805">Transcription regulation</keyword>
<dbReference type="Proteomes" id="UP001232750">
    <property type="component" value="Unassembled WGS sequence"/>
</dbReference>
<feature type="domain" description="HTH araC/xylS-type" evidence="4">
    <location>
        <begin position="191"/>
        <end position="288"/>
    </location>
</feature>
<dbReference type="InterPro" id="IPR009057">
    <property type="entry name" value="Homeodomain-like_sf"/>
</dbReference>
<proteinExistence type="predicted"/>
<evidence type="ECO:0000313" key="5">
    <source>
        <dbReference type="EMBL" id="MDJ1649385.1"/>
    </source>
</evidence>
<organism evidence="5 6">
    <name type="scientific">Gordonibacter faecis</name>
    <dbReference type="NCBI Taxonomy" id="3047475"/>
    <lineage>
        <taxon>Bacteria</taxon>
        <taxon>Bacillati</taxon>
        <taxon>Actinomycetota</taxon>
        <taxon>Coriobacteriia</taxon>
        <taxon>Eggerthellales</taxon>
        <taxon>Eggerthellaceae</taxon>
        <taxon>Gordonibacter</taxon>
    </lineage>
</organism>
<comment type="caution">
    <text evidence="5">The sequence shown here is derived from an EMBL/GenBank/DDBJ whole genome shotgun (WGS) entry which is preliminary data.</text>
</comment>
<dbReference type="SUPFAM" id="SSF51215">
    <property type="entry name" value="Regulatory protein AraC"/>
    <property type="match status" value="1"/>
</dbReference>
<dbReference type="InterPro" id="IPR050204">
    <property type="entry name" value="AraC_XylS_family_regulators"/>
</dbReference>
<dbReference type="PROSITE" id="PS01124">
    <property type="entry name" value="HTH_ARAC_FAMILY_2"/>
    <property type="match status" value="1"/>
</dbReference>
<sequence>MGTLEEWNVRPEVRGARLADPDMGAEHRHIAEFRACSGVELVTLEGVVQPFPLHFHDFWTMGEIVYGRRRTTCRGEVRELGPGDIVLFGPGEVHGCEPMNGEPFFYRSVVVPNDLFAQACGETPARFDRFTVRDEALASELGAVYALADDAMADALEQEEALAALISRAATYCEGAAIEDPAPTATSAAVERARALLEERCAAGPTLAELAEVAGLSRYHLVRVFAAETGLTPHRYLQAVRANRARDLLAQGVEPAEVAARVGFSDQAHMTRVFKALFGLTPGRYREAAAASARHDEEGR</sequence>
<accession>A0ABT7DMH8</accession>
<keyword evidence="3" id="KW-0804">Transcription</keyword>
<dbReference type="Pfam" id="PF02311">
    <property type="entry name" value="AraC_binding"/>
    <property type="match status" value="1"/>
</dbReference>
<dbReference type="Pfam" id="PF12833">
    <property type="entry name" value="HTH_18"/>
    <property type="match status" value="1"/>
</dbReference>
<dbReference type="EMBL" id="JASJEU010000003">
    <property type="protein sequence ID" value="MDJ1649385.1"/>
    <property type="molecule type" value="Genomic_DNA"/>
</dbReference>
<evidence type="ECO:0000256" key="3">
    <source>
        <dbReference type="ARBA" id="ARBA00023163"/>
    </source>
</evidence>
<keyword evidence="2" id="KW-0238">DNA-binding</keyword>
<dbReference type="RefSeq" id="WP_283830714.1">
    <property type="nucleotide sequence ID" value="NZ_JASJEU010000003.1"/>
</dbReference>
<protein>
    <submittedName>
        <fullName evidence="5">AraC family transcriptional regulator</fullName>
    </submittedName>
</protein>
<dbReference type="Gene3D" id="1.10.10.60">
    <property type="entry name" value="Homeodomain-like"/>
    <property type="match status" value="2"/>
</dbReference>
<dbReference type="SUPFAM" id="SSF46689">
    <property type="entry name" value="Homeodomain-like"/>
    <property type="match status" value="2"/>
</dbReference>
<evidence type="ECO:0000256" key="2">
    <source>
        <dbReference type="ARBA" id="ARBA00023125"/>
    </source>
</evidence>
<evidence type="ECO:0000256" key="1">
    <source>
        <dbReference type="ARBA" id="ARBA00023015"/>
    </source>
</evidence>
<dbReference type="InterPro" id="IPR003313">
    <property type="entry name" value="AraC-bd"/>
</dbReference>
<dbReference type="SMART" id="SM00342">
    <property type="entry name" value="HTH_ARAC"/>
    <property type="match status" value="1"/>
</dbReference>
<dbReference type="InterPro" id="IPR018060">
    <property type="entry name" value="HTH_AraC"/>
</dbReference>
<gene>
    <name evidence="5" type="ORF">QNJ86_01080</name>
</gene>
<dbReference type="PANTHER" id="PTHR46796">
    <property type="entry name" value="HTH-TYPE TRANSCRIPTIONAL ACTIVATOR RHAS-RELATED"/>
    <property type="match status" value="1"/>
</dbReference>